<dbReference type="Proteomes" id="UP000554482">
    <property type="component" value="Unassembled WGS sequence"/>
</dbReference>
<dbReference type="AlphaFoldDB" id="A0A7J6WSZ0"/>
<accession>A0A7J6WSZ0</accession>
<reference evidence="1 2" key="1">
    <citation type="submission" date="2020-06" db="EMBL/GenBank/DDBJ databases">
        <title>Transcriptomic and genomic resources for Thalictrum thalictroides and T. hernandezii: Facilitating candidate gene discovery in an emerging model plant lineage.</title>
        <authorList>
            <person name="Arias T."/>
            <person name="Riano-Pachon D.M."/>
            <person name="Di Stilio V.S."/>
        </authorList>
    </citation>
    <scope>NUCLEOTIDE SEQUENCE [LARGE SCALE GENOMIC DNA]</scope>
    <source>
        <strain evidence="2">cv. WT478/WT964</strain>
        <tissue evidence="1">Leaves</tissue>
    </source>
</reference>
<evidence type="ECO:0000313" key="1">
    <source>
        <dbReference type="EMBL" id="KAF5200163.1"/>
    </source>
</evidence>
<name>A0A7J6WSZ0_THATH</name>
<evidence type="ECO:0000313" key="2">
    <source>
        <dbReference type="Proteomes" id="UP000554482"/>
    </source>
</evidence>
<proteinExistence type="predicted"/>
<comment type="caution">
    <text evidence="1">The sequence shown here is derived from an EMBL/GenBank/DDBJ whole genome shotgun (WGS) entry which is preliminary data.</text>
</comment>
<dbReference type="EMBL" id="JABWDY010011086">
    <property type="protein sequence ID" value="KAF5200163.1"/>
    <property type="molecule type" value="Genomic_DNA"/>
</dbReference>
<sequence length="110" mass="12719">MLKLSIATAAGRVSKVRPKKNLPRTAEGYMAQVRVDIYKHLVWGTFINTIEGPDVWIEFKYNNLPGLYCNIFHRVGHDQHNCNYQYKVDLFGPSLFEAPEEDEEDVKTKC</sequence>
<organism evidence="1 2">
    <name type="scientific">Thalictrum thalictroides</name>
    <name type="common">Rue-anemone</name>
    <name type="synonym">Anemone thalictroides</name>
    <dbReference type="NCBI Taxonomy" id="46969"/>
    <lineage>
        <taxon>Eukaryota</taxon>
        <taxon>Viridiplantae</taxon>
        <taxon>Streptophyta</taxon>
        <taxon>Embryophyta</taxon>
        <taxon>Tracheophyta</taxon>
        <taxon>Spermatophyta</taxon>
        <taxon>Magnoliopsida</taxon>
        <taxon>Ranunculales</taxon>
        <taxon>Ranunculaceae</taxon>
        <taxon>Thalictroideae</taxon>
        <taxon>Thalictrum</taxon>
    </lineage>
</organism>
<gene>
    <name evidence="1" type="ORF">FRX31_010250</name>
</gene>
<keyword evidence="2" id="KW-1185">Reference proteome</keyword>
<protein>
    <submittedName>
        <fullName evidence="1">Uncharacterized protein</fullName>
    </submittedName>
</protein>